<reference evidence="1 2" key="1">
    <citation type="submission" date="2021-03" db="EMBL/GenBank/DDBJ databases">
        <title>Sequencing the genomes of 1000 actinobacteria strains.</title>
        <authorList>
            <person name="Klenk H.-P."/>
        </authorList>
    </citation>
    <scope>NUCLEOTIDE SEQUENCE [LARGE SCALE GENOMIC DNA]</scope>
    <source>
        <strain evidence="1 2">DSM 15454</strain>
    </source>
</reference>
<protein>
    <submittedName>
        <fullName evidence="1">Uncharacterized protein</fullName>
    </submittedName>
</protein>
<comment type="caution">
    <text evidence="1">The sequence shown here is derived from an EMBL/GenBank/DDBJ whole genome shotgun (WGS) entry which is preliminary data.</text>
</comment>
<gene>
    <name evidence="1" type="ORF">JOF46_003890</name>
</gene>
<proteinExistence type="predicted"/>
<accession>A0ABS4WIL4</accession>
<keyword evidence="2" id="KW-1185">Reference proteome</keyword>
<dbReference type="RefSeq" id="WP_209910338.1">
    <property type="nucleotide sequence ID" value="NZ_BAAAMI010000023.1"/>
</dbReference>
<evidence type="ECO:0000313" key="2">
    <source>
        <dbReference type="Proteomes" id="UP000766570"/>
    </source>
</evidence>
<sequence>MWSVDLELIAGWLVSLDVDSREQVIAAIQLVEDRGPQLGRPSWTA</sequence>
<name>A0ABS4WIL4_9MICC</name>
<dbReference type="EMBL" id="JAGIOE010000001">
    <property type="protein sequence ID" value="MBP2375978.1"/>
    <property type="molecule type" value="Genomic_DNA"/>
</dbReference>
<dbReference type="Proteomes" id="UP000766570">
    <property type="component" value="Unassembled WGS sequence"/>
</dbReference>
<evidence type="ECO:0000313" key="1">
    <source>
        <dbReference type="EMBL" id="MBP2375978.1"/>
    </source>
</evidence>
<organism evidence="1 2">
    <name type="scientific">Paeniglutamicibacter psychrophenolicus</name>
    <dbReference type="NCBI Taxonomy" id="257454"/>
    <lineage>
        <taxon>Bacteria</taxon>
        <taxon>Bacillati</taxon>
        <taxon>Actinomycetota</taxon>
        <taxon>Actinomycetes</taxon>
        <taxon>Micrococcales</taxon>
        <taxon>Micrococcaceae</taxon>
        <taxon>Paeniglutamicibacter</taxon>
    </lineage>
</organism>